<evidence type="ECO:0000313" key="24">
    <source>
        <dbReference type="RefSeq" id="XP_015599142.1"/>
    </source>
</evidence>
<evidence type="ECO:0000256" key="4">
    <source>
        <dbReference type="ARBA" id="ARBA00012392"/>
    </source>
</evidence>
<dbReference type="InterPro" id="IPR001977">
    <property type="entry name" value="Depp_CoAkinase"/>
</dbReference>
<dbReference type="InterPro" id="IPR014729">
    <property type="entry name" value="Rossmann-like_a/b/a_fold"/>
</dbReference>
<dbReference type="GO" id="GO:0004140">
    <property type="term" value="F:dephospho-CoA kinase activity"/>
    <property type="evidence" value="ECO:0007669"/>
    <property type="project" value="UniProtKB-EC"/>
</dbReference>
<dbReference type="Pfam" id="PF01467">
    <property type="entry name" value="CTP_transf_like"/>
    <property type="match status" value="1"/>
</dbReference>
<accession>A0AAJ7FMJ8</accession>
<keyword evidence="11" id="KW-0067">ATP-binding</keyword>
<evidence type="ECO:0000256" key="19">
    <source>
        <dbReference type="ARBA" id="ARBA00061673"/>
    </source>
</evidence>
<evidence type="ECO:0000256" key="14">
    <source>
        <dbReference type="ARBA" id="ARBA00051310"/>
    </source>
</evidence>
<comment type="function">
    <text evidence="16">Bifunctional enzyme that catalyzes the fourth and fifth sequential steps of CoA biosynthetic pathway. The fourth reaction is catalyzed by the phosphopantetheine adenylyltransferase, coded by the coaD domain; the fifth reaction is catalyzed by the dephospho-CoA kinase, coded by the coaE domain. May act as a point of CoA biosynthesis regulation.</text>
</comment>
<dbReference type="Gene3D" id="3.40.50.620">
    <property type="entry name" value="HUPs"/>
    <property type="match status" value="1"/>
</dbReference>
<dbReference type="SUPFAM" id="SSF52374">
    <property type="entry name" value="Nucleotidylyl transferase"/>
    <property type="match status" value="1"/>
</dbReference>
<dbReference type="NCBIfam" id="TIGR00152">
    <property type="entry name" value="dephospho-CoA kinase"/>
    <property type="match status" value="1"/>
</dbReference>
<evidence type="ECO:0000256" key="6">
    <source>
        <dbReference type="ARBA" id="ARBA00022553"/>
    </source>
</evidence>
<evidence type="ECO:0000256" key="5">
    <source>
        <dbReference type="ARBA" id="ARBA00022490"/>
    </source>
</evidence>
<dbReference type="GeneID" id="107269603"/>
<evidence type="ECO:0000256" key="13">
    <source>
        <dbReference type="ARBA" id="ARBA00023268"/>
    </source>
</evidence>
<name>A0AAJ7FMJ8_CEPCN</name>
<keyword evidence="9" id="KW-0547">Nucleotide-binding</keyword>
<evidence type="ECO:0000256" key="3">
    <source>
        <dbReference type="ARBA" id="ARBA00011245"/>
    </source>
</evidence>
<comment type="subcellular location">
    <subcellularLocation>
        <location evidence="2">Cytoplasm</location>
    </subcellularLocation>
    <subcellularLocation>
        <location evidence="1">Mitochondrion matrix</location>
    </subcellularLocation>
</comment>
<evidence type="ECO:0000256" key="11">
    <source>
        <dbReference type="ARBA" id="ARBA00022840"/>
    </source>
</evidence>
<dbReference type="PROSITE" id="PS51219">
    <property type="entry name" value="DPCK"/>
    <property type="match status" value="1"/>
</dbReference>
<dbReference type="FunFam" id="3.40.50.620:FF:000089">
    <property type="entry name" value="Bifunctional coenzyme A synthase"/>
    <property type="match status" value="1"/>
</dbReference>
<comment type="subunit">
    <text evidence="3">Monomer.</text>
</comment>
<reference evidence="24" key="1">
    <citation type="submission" date="2025-08" db="UniProtKB">
        <authorList>
            <consortium name="RefSeq"/>
        </authorList>
    </citation>
    <scope>IDENTIFICATION</scope>
</reference>
<evidence type="ECO:0000256" key="20">
    <source>
        <dbReference type="ARBA" id="ARBA00066359"/>
    </source>
</evidence>
<dbReference type="Gene3D" id="3.40.50.300">
    <property type="entry name" value="P-loop containing nucleotide triphosphate hydrolases"/>
    <property type="match status" value="1"/>
</dbReference>
<evidence type="ECO:0000256" key="7">
    <source>
        <dbReference type="ARBA" id="ARBA00022679"/>
    </source>
</evidence>
<dbReference type="Pfam" id="PF01121">
    <property type="entry name" value="CoaE"/>
    <property type="match status" value="1"/>
</dbReference>
<dbReference type="CDD" id="cd02164">
    <property type="entry name" value="PPAT_CoAS"/>
    <property type="match status" value="1"/>
</dbReference>
<dbReference type="GO" id="GO:0005759">
    <property type="term" value="C:mitochondrial matrix"/>
    <property type="evidence" value="ECO:0007669"/>
    <property type="project" value="UniProtKB-SubCell"/>
</dbReference>
<keyword evidence="5" id="KW-0963">Cytoplasm</keyword>
<dbReference type="SUPFAM" id="SSF52540">
    <property type="entry name" value="P-loop containing nucleoside triphosphate hydrolases"/>
    <property type="match status" value="1"/>
</dbReference>
<keyword evidence="12" id="KW-0496">Mitochondrion</keyword>
<evidence type="ECO:0000256" key="1">
    <source>
        <dbReference type="ARBA" id="ARBA00004305"/>
    </source>
</evidence>
<dbReference type="EC" id="2.7.1.24" evidence="20"/>
<dbReference type="PANTHER" id="PTHR10695:SF46">
    <property type="entry name" value="BIFUNCTIONAL COENZYME A SYNTHASE-RELATED"/>
    <property type="match status" value="1"/>
</dbReference>
<dbReference type="HAMAP" id="MF_00376">
    <property type="entry name" value="Dephospho_CoA_kinase"/>
    <property type="match status" value="1"/>
</dbReference>
<evidence type="ECO:0000256" key="8">
    <source>
        <dbReference type="ARBA" id="ARBA00022695"/>
    </source>
</evidence>
<evidence type="ECO:0000256" key="15">
    <source>
        <dbReference type="ARBA" id="ARBA00051912"/>
    </source>
</evidence>
<evidence type="ECO:0000313" key="23">
    <source>
        <dbReference type="Proteomes" id="UP000694920"/>
    </source>
</evidence>
<dbReference type="InterPro" id="IPR027417">
    <property type="entry name" value="P-loop_NTPase"/>
</dbReference>
<organism evidence="23 24">
    <name type="scientific">Cephus cinctus</name>
    <name type="common">Wheat stem sawfly</name>
    <dbReference type="NCBI Taxonomy" id="211228"/>
    <lineage>
        <taxon>Eukaryota</taxon>
        <taxon>Metazoa</taxon>
        <taxon>Ecdysozoa</taxon>
        <taxon>Arthropoda</taxon>
        <taxon>Hexapoda</taxon>
        <taxon>Insecta</taxon>
        <taxon>Pterygota</taxon>
        <taxon>Neoptera</taxon>
        <taxon>Endopterygota</taxon>
        <taxon>Hymenoptera</taxon>
        <taxon>Cephoidea</taxon>
        <taxon>Cephidae</taxon>
        <taxon>Cephus</taxon>
    </lineage>
</organism>
<dbReference type="Proteomes" id="UP000694920">
    <property type="component" value="Unplaced"/>
</dbReference>
<dbReference type="InterPro" id="IPR004821">
    <property type="entry name" value="Cyt_trans-like"/>
</dbReference>
<keyword evidence="8" id="KW-0548">Nucleotidyltransferase</keyword>
<dbReference type="EC" id="2.7.7.3" evidence="4"/>
<comment type="similarity">
    <text evidence="19">In the central section; belongs to the eukaryotic CoaD family.</text>
</comment>
<dbReference type="RefSeq" id="XP_015599142.1">
    <property type="nucleotide sequence ID" value="XM_015743656.2"/>
</dbReference>
<dbReference type="AlphaFoldDB" id="A0AAJ7FMJ8"/>
<evidence type="ECO:0000256" key="2">
    <source>
        <dbReference type="ARBA" id="ARBA00004496"/>
    </source>
</evidence>
<comment type="catalytic activity">
    <reaction evidence="15">
        <text>3'-dephospho-CoA + ATP = ADP + CoA + H(+)</text>
        <dbReference type="Rhea" id="RHEA:18245"/>
        <dbReference type="ChEBI" id="CHEBI:15378"/>
        <dbReference type="ChEBI" id="CHEBI:30616"/>
        <dbReference type="ChEBI" id="CHEBI:57287"/>
        <dbReference type="ChEBI" id="CHEBI:57328"/>
        <dbReference type="ChEBI" id="CHEBI:456216"/>
        <dbReference type="EC" id="2.7.1.24"/>
    </reaction>
    <physiologicalReaction direction="left-to-right" evidence="15">
        <dbReference type="Rhea" id="RHEA:18246"/>
    </physiologicalReaction>
</comment>
<dbReference type="CDD" id="cd02022">
    <property type="entry name" value="DPCK"/>
    <property type="match status" value="1"/>
</dbReference>
<dbReference type="GO" id="GO:0004595">
    <property type="term" value="F:pantetheine-phosphate adenylyltransferase activity"/>
    <property type="evidence" value="ECO:0007669"/>
    <property type="project" value="UniProtKB-EC"/>
</dbReference>
<evidence type="ECO:0000256" key="9">
    <source>
        <dbReference type="ARBA" id="ARBA00022741"/>
    </source>
</evidence>
<dbReference type="GO" id="GO:0005524">
    <property type="term" value="F:ATP binding"/>
    <property type="evidence" value="ECO:0007669"/>
    <property type="project" value="UniProtKB-KW"/>
</dbReference>
<keyword evidence="6" id="KW-0597">Phosphoprotein</keyword>
<dbReference type="KEGG" id="ccin:107269603"/>
<dbReference type="FunFam" id="3.40.50.300:FF:000899">
    <property type="entry name" value="Bifunctional coenzyme A synthase"/>
    <property type="match status" value="1"/>
</dbReference>
<comment type="pathway">
    <text evidence="18">Cofactor biosynthesis; coenzyme A biosynthesis; CoA from (R)-pantothenate: step 5/5.</text>
</comment>
<protein>
    <recommendedName>
        <fullName evidence="21">Bifunctional coenzyme A synthase</fullName>
        <ecNumber evidence="20">2.7.1.24</ecNumber>
        <ecNumber evidence="4">2.7.7.3</ecNumber>
    </recommendedName>
</protein>
<evidence type="ECO:0000256" key="18">
    <source>
        <dbReference type="ARBA" id="ARBA00060696"/>
    </source>
</evidence>
<comment type="catalytic activity">
    <reaction evidence="14">
        <text>(R)-4'-phosphopantetheine + ATP + H(+) = 3'-dephospho-CoA + diphosphate</text>
        <dbReference type="Rhea" id="RHEA:19801"/>
        <dbReference type="ChEBI" id="CHEBI:15378"/>
        <dbReference type="ChEBI" id="CHEBI:30616"/>
        <dbReference type="ChEBI" id="CHEBI:33019"/>
        <dbReference type="ChEBI" id="CHEBI:57328"/>
        <dbReference type="ChEBI" id="CHEBI:61723"/>
        <dbReference type="EC" id="2.7.7.3"/>
    </reaction>
    <physiologicalReaction direction="left-to-right" evidence="14">
        <dbReference type="Rhea" id="RHEA:19802"/>
    </physiologicalReaction>
</comment>
<evidence type="ECO:0000259" key="22">
    <source>
        <dbReference type="Pfam" id="PF01467"/>
    </source>
</evidence>
<comment type="pathway">
    <text evidence="17">Cofactor biosynthesis; coenzyme A biosynthesis; CoA from (R)-pantothenate: step 4/5.</text>
</comment>
<evidence type="ECO:0000256" key="21">
    <source>
        <dbReference type="ARBA" id="ARBA00067394"/>
    </source>
</evidence>
<evidence type="ECO:0000256" key="17">
    <source>
        <dbReference type="ARBA" id="ARBA00060565"/>
    </source>
</evidence>
<evidence type="ECO:0000256" key="10">
    <source>
        <dbReference type="ARBA" id="ARBA00022777"/>
    </source>
</evidence>
<dbReference type="PANTHER" id="PTHR10695">
    <property type="entry name" value="DEPHOSPHO-COA KINASE-RELATED"/>
    <property type="match status" value="1"/>
</dbReference>
<keyword evidence="13" id="KW-0511">Multifunctional enzyme</keyword>
<keyword evidence="7" id="KW-0808">Transferase</keyword>
<dbReference type="CTD" id="38647"/>
<proteinExistence type="inferred from homology"/>
<evidence type="ECO:0000256" key="16">
    <source>
        <dbReference type="ARBA" id="ARBA00059677"/>
    </source>
</evidence>
<gene>
    <name evidence="24" type="primary">LOC107269603</name>
</gene>
<dbReference type="GO" id="GO:0015937">
    <property type="term" value="P:coenzyme A biosynthetic process"/>
    <property type="evidence" value="ECO:0007669"/>
    <property type="project" value="InterPro"/>
</dbReference>
<dbReference type="NCBIfam" id="NF001985">
    <property type="entry name" value="PRK00777.1"/>
    <property type="match status" value="1"/>
</dbReference>
<sequence length="525" mass="59122">MANTGLLILTNPVKVAKLLPIIKEHVLKTLYIQYFPEKNILVPGSYSLSTTQWKGPRYAQTVSRIYALASSFATRLDVRVLLTSMKNPTTPIIHTKRPVEIVIFDQTYSKNDANAFIQDYLSNTSMGCSFITFDNDKDVDSDGDNMQNYTENCTFKNVVLGGTFDRLHNGHKILLSEAVLCCTKKLTVGVTETNMLSGKILWELIEPCSKRIKSVREFLEDVDPSLSYDVVPIYDMYGPTKDDPTFEMIVVSEETKRGGDKVNEIREQRGLNKLAIHVVQLISEAYHQKHEEAKISSSNHRIRLLGTRLRDPKIEGKSLKPYIIGLTGGIASGKSSVADKLQKLGAGLVNCDKIAHDLYQPGRSCFNLVVEHFGSGILNANGLIDRKALGNIVFNDKDQLDKLNNLVWPEILKESLRQIDDFYNNGFEIIVMEAAVLIQAKWQSVCHEIWTCIIPQDEAVKRVVERNALSEDEARLRIKVQPSNIEQVNEAHVVISTLWSHDVTEKQVQTAWDQLQTYLAKQVAS</sequence>
<keyword evidence="23" id="KW-1185">Reference proteome</keyword>
<feature type="domain" description="Cytidyltransferase-like" evidence="22">
    <location>
        <begin position="159"/>
        <end position="301"/>
    </location>
</feature>
<keyword evidence="10" id="KW-0418">Kinase</keyword>
<evidence type="ECO:0000256" key="12">
    <source>
        <dbReference type="ARBA" id="ARBA00023128"/>
    </source>
</evidence>